<comment type="function">
    <text evidence="3">Required for dimerization of active 70S ribosomes into 100S ribosomes in stationary phase; 100S ribosomes are translationally inactive and sometimes present during exponential growth.</text>
</comment>
<evidence type="ECO:0000259" key="4">
    <source>
        <dbReference type="Pfam" id="PF16321"/>
    </source>
</evidence>
<dbReference type="InterPro" id="IPR038416">
    <property type="entry name" value="Ribosom_S30AE_C_sf"/>
</dbReference>
<comment type="subcellular location">
    <subcellularLocation>
        <location evidence="3">Cytoplasm</location>
    </subcellularLocation>
</comment>
<dbReference type="InterPro" id="IPR003489">
    <property type="entry name" value="RHF/RaiA"/>
</dbReference>
<dbReference type="GO" id="GO:0043024">
    <property type="term" value="F:ribosomal small subunit binding"/>
    <property type="evidence" value="ECO:0007669"/>
    <property type="project" value="TreeGrafter"/>
</dbReference>
<dbReference type="PANTHER" id="PTHR33231">
    <property type="entry name" value="30S RIBOSOMAL PROTEIN"/>
    <property type="match status" value="1"/>
</dbReference>
<dbReference type="GO" id="GO:0045900">
    <property type="term" value="P:negative regulation of translational elongation"/>
    <property type="evidence" value="ECO:0007669"/>
    <property type="project" value="TreeGrafter"/>
</dbReference>
<dbReference type="InterPro" id="IPR032528">
    <property type="entry name" value="Ribosom_S30AE_C"/>
</dbReference>
<dbReference type="HAMAP" id="MF_00839">
    <property type="entry name" value="HPF"/>
    <property type="match status" value="1"/>
</dbReference>
<comment type="caution">
    <text evidence="5">The sequence shown here is derived from an EMBL/GenBank/DDBJ whole genome shotgun (WGS) entry which is preliminary data.</text>
</comment>
<dbReference type="Gene3D" id="3.30.505.50">
    <property type="entry name" value="Sigma 54 modulation/S30EA ribosomal protein, C-terminal domain"/>
    <property type="match status" value="1"/>
</dbReference>
<evidence type="ECO:0000256" key="3">
    <source>
        <dbReference type="HAMAP-Rule" id="MF_00839"/>
    </source>
</evidence>
<dbReference type="AlphaFoldDB" id="A0A9X1VCF1"/>
<dbReference type="InterPro" id="IPR034694">
    <property type="entry name" value="HPF_long/plastid"/>
</dbReference>
<dbReference type="FunFam" id="3.30.505.50:FF:000001">
    <property type="entry name" value="Ribosome hibernation promoting factor"/>
    <property type="match status" value="1"/>
</dbReference>
<dbReference type="InterPro" id="IPR036567">
    <property type="entry name" value="RHF-like"/>
</dbReference>
<dbReference type="RefSeq" id="WP_241713850.1">
    <property type="nucleotide sequence ID" value="NZ_JALBUF010000004.1"/>
</dbReference>
<name>A0A9X1VCF1_9BACL</name>
<dbReference type="InterPro" id="IPR050574">
    <property type="entry name" value="HPF/YfiA_ribosome-assoc"/>
</dbReference>
<keyword evidence="6" id="KW-1185">Reference proteome</keyword>
<reference evidence="5" key="1">
    <citation type="submission" date="2022-03" db="EMBL/GenBank/DDBJ databases">
        <title>Draft Genome Sequence of Firmicute Strain S0AB, a Heterotrophic Iron/Sulfur-Oxidizing Extreme Acidophile.</title>
        <authorList>
            <person name="Vergara E."/>
            <person name="Pakostova E."/>
            <person name="Johnson D.B."/>
            <person name="Holmes D.S."/>
        </authorList>
    </citation>
    <scope>NUCLEOTIDE SEQUENCE</scope>
    <source>
        <strain evidence="5">S0AB</strain>
    </source>
</reference>
<feature type="domain" description="Sigma 54 modulation/S30EA ribosomal protein C-terminal" evidence="4">
    <location>
        <begin position="131"/>
        <end position="186"/>
    </location>
</feature>
<keyword evidence="2 3" id="KW-0810">Translation regulation</keyword>
<comment type="subunit">
    <text evidence="3">Interacts with 100S ribosomes.</text>
</comment>
<dbReference type="SUPFAM" id="SSF69754">
    <property type="entry name" value="Ribosome binding protein Y (YfiA homologue)"/>
    <property type="match status" value="1"/>
</dbReference>
<dbReference type="PANTHER" id="PTHR33231:SF1">
    <property type="entry name" value="30S RIBOSOMAL PROTEIN"/>
    <property type="match status" value="1"/>
</dbReference>
<evidence type="ECO:0000256" key="1">
    <source>
        <dbReference type="ARBA" id="ARBA00022490"/>
    </source>
</evidence>
<gene>
    <name evidence="3 5" type="primary">hpf</name>
    <name evidence="5" type="ORF">MM817_01764</name>
</gene>
<dbReference type="Gene3D" id="3.30.160.100">
    <property type="entry name" value="Ribosome hibernation promotion factor-like"/>
    <property type="match status" value="1"/>
</dbReference>
<organism evidence="5 6">
    <name type="scientific">Sulfoacidibacillus ferrooxidans</name>
    <dbReference type="NCBI Taxonomy" id="2005001"/>
    <lineage>
        <taxon>Bacteria</taxon>
        <taxon>Bacillati</taxon>
        <taxon>Bacillota</taxon>
        <taxon>Bacilli</taxon>
        <taxon>Bacillales</taxon>
        <taxon>Alicyclobacillaceae</taxon>
        <taxon>Sulfoacidibacillus</taxon>
    </lineage>
</organism>
<dbReference type="Proteomes" id="UP001139263">
    <property type="component" value="Unassembled WGS sequence"/>
</dbReference>
<evidence type="ECO:0000256" key="2">
    <source>
        <dbReference type="ARBA" id="ARBA00022845"/>
    </source>
</evidence>
<dbReference type="CDD" id="cd00552">
    <property type="entry name" value="RaiA"/>
    <property type="match status" value="1"/>
</dbReference>
<dbReference type="GO" id="GO:0022627">
    <property type="term" value="C:cytosolic small ribosomal subunit"/>
    <property type="evidence" value="ECO:0007669"/>
    <property type="project" value="TreeGrafter"/>
</dbReference>
<comment type="similarity">
    <text evidence="3">Belongs to the HPF/YfiA ribosome-associated protein family. Long HPF subfamily.</text>
</comment>
<dbReference type="EMBL" id="JALBUF010000004">
    <property type="protein sequence ID" value="MCI0183487.1"/>
    <property type="molecule type" value="Genomic_DNA"/>
</dbReference>
<dbReference type="Pfam" id="PF02482">
    <property type="entry name" value="Ribosomal_S30AE"/>
    <property type="match status" value="1"/>
</dbReference>
<proteinExistence type="inferred from homology"/>
<evidence type="ECO:0000313" key="6">
    <source>
        <dbReference type="Proteomes" id="UP001139263"/>
    </source>
</evidence>
<evidence type="ECO:0000313" key="5">
    <source>
        <dbReference type="EMBL" id="MCI0183487.1"/>
    </source>
</evidence>
<protein>
    <recommendedName>
        <fullName evidence="3">Ribosome hibernation promoting factor</fullName>
        <shortName evidence="3">HPF</shortName>
    </recommendedName>
</protein>
<accession>A0A9X1VCF1</accession>
<dbReference type="Pfam" id="PF16321">
    <property type="entry name" value="Ribosom_S30AE_C"/>
    <property type="match status" value="1"/>
</dbReference>
<keyword evidence="1 3" id="KW-0963">Cytoplasm</keyword>
<dbReference type="NCBIfam" id="TIGR00741">
    <property type="entry name" value="yfiA"/>
    <property type="match status" value="1"/>
</dbReference>
<sequence>MKIHVRGDNHLDVTPALKEYLDKKFSRIDRYFDAPASQEVTVTMSVTRGVHAVEAMVPLGQVMLRAEERSGDMYASIDMMMDKLEKQLDKYKHKIGQKIGHRLKAEGVRAKESARLQPVLTSNAVPLEDDEEFPLVRVKQFDMKPMHIPEAILQMELLGHEFFVFANAETDQTSVVYRRRDGQYGLIQPQ</sequence>